<dbReference type="InterPro" id="IPR004090">
    <property type="entry name" value="Chemotax_Me-accpt_rcpt"/>
</dbReference>
<dbReference type="GO" id="GO:0007165">
    <property type="term" value="P:signal transduction"/>
    <property type="evidence" value="ECO:0007669"/>
    <property type="project" value="InterPro"/>
</dbReference>
<dbReference type="GO" id="GO:0006935">
    <property type="term" value="P:chemotaxis"/>
    <property type="evidence" value="ECO:0007669"/>
    <property type="project" value="UniProtKB-KW"/>
</dbReference>
<evidence type="ECO:0000256" key="2">
    <source>
        <dbReference type="SAM" id="MobiDB-lite"/>
    </source>
</evidence>
<dbReference type="PRINTS" id="PR00260">
    <property type="entry name" value="CHEMTRNSDUCR"/>
</dbReference>
<feature type="region of interest" description="Disordered" evidence="2">
    <location>
        <begin position="358"/>
        <end position="417"/>
    </location>
</feature>
<dbReference type="InterPro" id="IPR004089">
    <property type="entry name" value="MCPsignal_dom"/>
</dbReference>
<accession>A0A3B1C3F5</accession>
<evidence type="ECO:0000259" key="4">
    <source>
        <dbReference type="PROSITE" id="PS50111"/>
    </source>
</evidence>
<dbReference type="AlphaFoldDB" id="A0A3B1C3F5"/>
<keyword evidence="3" id="KW-0812">Transmembrane</keyword>
<dbReference type="GO" id="GO:0004888">
    <property type="term" value="F:transmembrane signaling receptor activity"/>
    <property type="evidence" value="ECO:0007669"/>
    <property type="project" value="InterPro"/>
</dbReference>
<feature type="region of interest" description="Disordered" evidence="2">
    <location>
        <begin position="627"/>
        <end position="649"/>
    </location>
</feature>
<keyword evidence="3" id="KW-1133">Transmembrane helix</keyword>
<dbReference type="Pfam" id="PF00015">
    <property type="entry name" value="MCPsignal"/>
    <property type="match status" value="1"/>
</dbReference>
<dbReference type="InterPro" id="IPR051310">
    <property type="entry name" value="MCP_chemotaxis"/>
</dbReference>
<dbReference type="EMBL" id="UOGC01000069">
    <property type="protein sequence ID" value="VAX18378.1"/>
    <property type="molecule type" value="Genomic_DNA"/>
</dbReference>
<protein>
    <submittedName>
        <fullName evidence="5">Methyl-accepting chemotaxis protein I (Serine chemoreceptor protein)</fullName>
    </submittedName>
</protein>
<dbReference type="PANTHER" id="PTHR43531">
    <property type="entry name" value="PROTEIN ICFG"/>
    <property type="match status" value="1"/>
</dbReference>
<keyword evidence="1" id="KW-0145">Chemotaxis</keyword>
<dbReference type="PROSITE" id="PS50111">
    <property type="entry name" value="CHEMOTAXIS_TRANSDUC_2"/>
    <property type="match status" value="1"/>
</dbReference>
<reference evidence="5" key="1">
    <citation type="submission" date="2018-06" db="EMBL/GenBank/DDBJ databases">
        <authorList>
            <person name="Zhirakovskaya E."/>
        </authorList>
    </citation>
    <scope>NUCLEOTIDE SEQUENCE</scope>
</reference>
<organism evidence="5">
    <name type="scientific">hydrothermal vent metagenome</name>
    <dbReference type="NCBI Taxonomy" id="652676"/>
    <lineage>
        <taxon>unclassified sequences</taxon>
        <taxon>metagenomes</taxon>
        <taxon>ecological metagenomes</taxon>
    </lineage>
</organism>
<name>A0A3B1C3F5_9ZZZZ</name>
<dbReference type="InterPro" id="IPR024478">
    <property type="entry name" value="HlyB_4HB_MCP"/>
</dbReference>
<gene>
    <name evidence="5" type="ORF">MNBD_NITROSPINAE01-391</name>
</gene>
<dbReference type="SMART" id="SM00283">
    <property type="entry name" value="MA"/>
    <property type="match status" value="1"/>
</dbReference>
<dbReference type="GO" id="GO:0005886">
    <property type="term" value="C:plasma membrane"/>
    <property type="evidence" value="ECO:0007669"/>
    <property type="project" value="TreeGrafter"/>
</dbReference>
<proteinExistence type="predicted"/>
<keyword evidence="3" id="KW-0472">Membrane</keyword>
<dbReference type="CDD" id="cd11386">
    <property type="entry name" value="MCP_signal"/>
    <property type="match status" value="1"/>
</dbReference>
<dbReference type="Gene3D" id="1.10.287.950">
    <property type="entry name" value="Methyl-accepting chemotaxis protein"/>
    <property type="match status" value="1"/>
</dbReference>
<feature type="domain" description="Methyl-accepting transducer" evidence="4">
    <location>
        <begin position="355"/>
        <end position="584"/>
    </location>
</feature>
<keyword evidence="5" id="KW-0675">Receptor</keyword>
<feature type="transmembrane region" description="Helical" evidence="3">
    <location>
        <begin position="315"/>
        <end position="337"/>
    </location>
</feature>
<dbReference type="Pfam" id="PF12729">
    <property type="entry name" value="4HB_MCP_1"/>
    <property type="match status" value="1"/>
</dbReference>
<evidence type="ECO:0000313" key="5">
    <source>
        <dbReference type="EMBL" id="VAX18378.1"/>
    </source>
</evidence>
<feature type="compositionally biased region" description="Low complexity" evidence="2">
    <location>
        <begin position="361"/>
        <end position="393"/>
    </location>
</feature>
<evidence type="ECO:0000256" key="3">
    <source>
        <dbReference type="SAM" id="Phobius"/>
    </source>
</evidence>
<sequence length="649" mass="69719">MFKNMSLKVKISAGFAAMSLVLAAIVGISTVQIKKTQVTTDRVATLRAPTARTGVLLLNGVNHSLAALRGWILLGKEKFKIERAKSWQNIDEAFDAMRGFSKNWTNPENVKRLNEMRTNFDKLRGYQDEIEAIANTPKNLPANYILFHDAAPKAAILSKEITNMIDLEAKQAATPERKALLGMMADVRGTLGLSLGAIRAYLLSGDNKFKENFDKLWAKNEKRFGDLTGNQTLLTPAQKQSFATFASARDEFKALPPKMFEIRSGHEWNLAHKWLRTKAAPTAFKIKQTLAQMARNQKLLMDKDVKLSHELNKNLLWMEYMLLAVGIVVSILLTIFLSKSIADPVNRIAESLREGSGQVNSASGQISTSSQSLAEGATEQAASLEETSSSLEQITGQTKQNAANANNAKSLMSSSRDMVGSGVSSMKEMVEAMNSIRVSSGEISKIIKVIEEIAFQTNLLALNAAVEAARAGEHGKGFAVVAEEVRNLAQRSAAASKDTASLIENAVNKTDSGGKIVKKVADALETISESTNKVNTLVTEIASASDQQAQGVEQVSQAVSQMDQVTQQNAANAEESASASEELSAQAMTMDTIVNELFDLVNGTNLAKGNGGFAGTKALPGSTAVASASSAAGSSGGAMIPMDDDFKDF</sequence>
<evidence type="ECO:0000256" key="1">
    <source>
        <dbReference type="ARBA" id="ARBA00022500"/>
    </source>
</evidence>
<dbReference type="SUPFAM" id="SSF58104">
    <property type="entry name" value="Methyl-accepting chemotaxis protein (MCP) signaling domain"/>
    <property type="match status" value="1"/>
</dbReference>
<dbReference type="PANTHER" id="PTHR43531:SF11">
    <property type="entry name" value="METHYL-ACCEPTING CHEMOTAXIS PROTEIN 3"/>
    <property type="match status" value="1"/>
</dbReference>